<feature type="transmembrane region" description="Helical" evidence="1">
    <location>
        <begin position="172"/>
        <end position="192"/>
    </location>
</feature>
<keyword evidence="1" id="KW-0472">Membrane</keyword>
<organism evidence="3">
    <name type="scientific">Acromyrmex echinatior</name>
    <name type="common">Panamanian leafcutter ant</name>
    <name type="synonym">Acromyrmex octospinosus echinatior</name>
    <dbReference type="NCBI Taxonomy" id="103372"/>
    <lineage>
        <taxon>Eukaryota</taxon>
        <taxon>Metazoa</taxon>
        <taxon>Ecdysozoa</taxon>
        <taxon>Arthropoda</taxon>
        <taxon>Hexapoda</taxon>
        <taxon>Insecta</taxon>
        <taxon>Pterygota</taxon>
        <taxon>Neoptera</taxon>
        <taxon>Endopterygota</taxon>
        <taxon>Hymenoptera</taxon>
        <taxon>Apocrita</taxon>
        <taxon>Aculeata</taxon>
        <taxon>Formicoidea</taxon>
        <taxon>Formicidae</taxon>
        <taxon>Myrmicinae</taxon>
        <taxon>Acromyrmex</taxon>
    </lineage>
</organism>
<dbReference type="InParanoid" id="F4WA67"/>
<feature type="transmembrane region" description="Helical" evidence="1">
    <location>
        <begin position="126"/>
        <end position="152"/>
    </location>
</feature>
<keyword evidence="3" id="KW-1185">Reference proteome</keyword>
<gene>
    <name evidence="2" type="ORF">G5I_02387</name>
</gene>
<accession>F4WA67</accession>
<sequence>MVMQKADAYRWNFSKESFMDYAAKKIKLFQPIQLEQRNIITKGHTKTDCWKEKQKENISSNIPSNNTATVEKIAKTENTSAKDNTTEASTDVACTDLNLDQTSFSLSSSYRSLLKTIRLKRLISEVIVNGVAKQFAIVAYDWLCLTFGLWPIPLLDWLTYVSGAEENYRDSFAKPMICTALAVIMAACVHAFSRNSLTREAYPKDICPSCLENTVMKHCSIEISWLSGMWILP</sequence>
<keyword evidence="1" id="KW-1133">Transmembrane helix</keyword>
<dbReference type="Proteomes" id="UP000007755">
    <property type="component" value="Unassembled WGS sequence"/>
</dbReference>
<evidence type="ECO:0000313" key="2">
    <source>
        <dbReference type="EMBL" id="EGI68896.1"/>
    </source>
</evidence>
<reference evidence="2" key="1">
    <citation type="submission" date="2011-02" db="EMBL/GenBank/DDBJ databases">
        <title>The genome of the leaf-cutting ant Acromyrmex echinatior suggests key adaptations to social evolution and fungus farming.</title>
        <authorList>
            <person name="Nygaard S."/>
            <person name="Zhang G."/>
        </authorList>
    </citation>
    <scope>NUCLEOTIDE SEQUENCE</scope>
</reference>
<proteinExistence type="predicted"/>
<keyword evidence="1" id="KW-0812">Transmembrane</keyword>
<dbReference type="EMBL" id="GL888043">
    <property type="protein sequence ID" value="EGI68896.1"/>
    <property type="molecule type" value="Genomic_DNA"/>
</dbReference>
<name>F4WA67_ACREC</name>
<protein>
    <submittedName>
        <fullName evidence="2">Uncharacterized protein</fullName>
    </submittedName>
</protein>
<evidence type="ECO:0000256" key="1">
    <source>
        <dbReference type="SAM" id="Phobius"/>
    </source>
</evidence>
<evidence type="ECO:0000313" key="3">
    <source>
        <dbReference type="Proteomes" id="UP000007755"/>
    </source>
</evidence>
<dbReference type="AlphaFoldDB" id="F4WA67"/>